<keyword evidence="4" id="KW-1185">Reference proteome</keyword>
<evidence type="ECO:0000313" key="4">
    <source>
        <dbReference type="Proteomes" id="UP000014760"/>
    </source>
</evidence>
<dbReference type="HOGENOM" id="CLU_1551441_0_0_1"/>
<name>R7VIB9_CAPTE</name>
<feature type="compositionally biased region" description="Basic and acidic residues" evidence="1">
    <location>
        <begin position="124"/>
        <end position="133"/>
    </location>
</feature>
<evidence type="ECO:0000313" key="3">
    <source>
        <dbReference type="EnsemblMetazoa" id="CapteP200639"/>
    </source>
</evidence>
<proteinExistence type="predicted"/>
<organism evidence="2">
    <name type="scientific">Capitella teleta</name>
    <name type="common">Polychaete worm</name>
    <dbReference type="NCBI Taxonomy" id="283909"/>
    <lineage>
        <taxon>Eukaryota</taxon>
        <taxon>Metazoa</taxon>
        <taxon>Spiralia</taxon>
        <taxon>Lophotrochozoa</taxon>
        <taxon>Annelida</taxon>
        <taxon>Polychaeta</taxon>
        <taxon>Sedentaria</taxon>
        <taxon>Scolecida</taxon>
        <taxon>Capitellidae</taxon>
        <taxon>Capitella</taxon>
    </lineage>
</organism>
<dbReference type="Proteomes" id="UP000014760">
    <property type="component" value="Unassembled WGS sequence"/>
</dbReference>
<protein>
    <submittedName>
        <fullName evidence="2 3">Uncharacterized protein</fullName>
    </submittedName>
</protein>
<reference evidence="4" key="1">
    <citation type="submission" date="2012-12" db="EMBL/GenBank/DDBJ databases">
        <authorList>
            <person name="Hellsten U."/>
            <person name="Grimwood J."/>
            <person name="Chapman J.A."/>
            <person name="Shapiro H."/>
            <person name="Aerts A."/>
            <person name="Otillar R.P."/>
            <person name="Terry A.Y."/>
            <person name="Boore J.L."/>
            <person name="Simakov O."/>
            <person name="Marletaz F."/>
            <person name="Cho S.-J."/>
            <person name="Edsinger-Gonzales E."/>
            <person name="Havlak P."/>
            <person name="Kuo D.-H."/>
            <person name="Larsson T."/>
            <person name="Lv J."/>
            <person name="Arendt D."/>
            <person name="Savage R."/>
            <person name="Osoegawa K."/>
            <person name="de Jong P."/>
            <person name="Lindberg D.R."/>
            <person name="Seaver E.C."/>
            <person name="Weisblat D.A."/>
            <person name="Putnam N.H."/>
            <person name="Grigoriev I.V."/>
            <person name="Rokhsar D.S."/>
        </authorList>
    </citation>
    <scope>NUCLEOTIDE SEQUENCE</scope>
    <source>
        <strain evidence="4">I ESC-2004</strain>
    </source>
</reference>
<evidence type="ECO:0000256" key="1">
    <source>
        <dbReference type="SAM" id="MobiDB-lite"/>
    </source>
</evidence>
<dbReference type="EMBL" id="AMQN01016336">
    <property type="status" value="NOT_ANNOTATED_CDS"/>
    <property type="molecule type" value="Genomic_DNA"/>
</dbReference>
<gene>
    <name evidence="2" type="ORF">CAPTEDRAFT_200639</name>
</gene>
<reference evidence="3" key="3">
    <citation type="submission" date="2015-06" db="UniProtKB">
        <authorList>
            <consortium name="EnsemblMetazoa"/>
        </authorList>
    </citation>
    <scope>IDENTIFICATION</scope>
</reference>
<evidence type="ECO:0000313" key="2">
    <source>
        <dbReference type="EMBL" id="ELU18359.1"/>
    </source>
</evidence>
<dbReference type="EMBL" id="KB291962">
    <property type="protein sequence ID" value="ELU18359.1"/>
    <property type="molecule type" value="Genomic_DNA"/>
</dbReference>
<dbReference type="EnsemblMetazoa" id="CapteT200639">
    <property type="protein sequence ID" value="CapteP200639"/>
    <property type="gene ID" value="CapteG200639"/>
</dbReference>
<sequence length="173" mass="19318">MATFGMRPRVPRCPTASAPADERLHNLHTASEFLKQHHEASKARYRAQESPSATALSPGTFVSIRVLSPRKGQPKWQPGFQIIGSRGPALRIRNVETSKIYRLNQRDVRVIPEILPYEEIDPLPPKKDRKENDLPETASPLILPDEPTTNLMSESGPPISYLVPGLRDVVKLA</sequence>
<accession>R7VIB9</accession>
<feature type="region of interest" description="Disordered" evidence="1">
    <location>
        <begin position="119"/>
        <end position="157"/>
    </location>
</feature>
<dbReference type="AlphaFoldDB" id="R7VIB9"/>
<reference evidence="2 4" key="2">
    <citation type="journal article" date="2013" name="Nature">
        <title>Insights into bilaterian evolution from three spiralian genomes.</title>
        <authorList>
            <person name="Simakov O."/>
            <person name="Marletaz F."/>
            <person name="Cho S.J."/>
            <person name="Edsinger-Gonzales E."/>
            <person name="Havlak P."/>
            <person name="Hellsten U."/>
            <person name="Kuo D.H."/>
            <person name="Larsson T."/>
            <person name="Lv J."/>
            <person name="Arendt D."/>
            <person name="Savage R."/>
            <person name="Osoegawa K."/>
            <person name="de Jong P."/>
            <person name="Grimwood J."/>
            <person name="Chapman J.A."/>
            <person name="Shapiro H."/>
            <person name="Aerts A."/>
            <person name="Otillar R.P."/>
            <person name="Terry A.Y."/>
            <person name="Boore J.L."/>
            <person name="Grigoriev I.V."/>
            <person name="Lindberg D.R."/>
            <person name="Seaver E.C."/>
            <person name="Weisblat D.A."/>
            <person name="Putnam N.H."/>
            <person name="Rokhsar D.S."/>
        </authorList>
    </citation>
    <scope>NUCLEOTIDE SEQUENCE</scope>
    <source>
        <strain evidence="2 4">I ESC-2004</strain>
    </source>
</reference>
<feature type="non-terminal residue" evidence="2">
    <location>
        <position position="173"/>
    </location>
</feature>